<dbReference type="SUPFAM" id="SSF50331">
    <property type="entry name" value="MOP-like"/>
    <property type="match status" value="1"/>
</dbReference>
<keyword evidence="3 5" id="KW-0067">ATP-binding</keyword>
<dbReference type="InterPro" id="IPR050093">
    <property type="entry name" value="ABC_SmlMolc_Importer"/>
</dbReference>
<dbReference type="PROSITE" id="PS00211">
    <property type="entry name" value="ABC_TRANSPORTER_1"/>
    <property type="match status" value="1"/>
</dbReference>
<evidence type="ECO:0000256" key="2">
    <source>
        <dbReference type="ARBA" id="ARBA00022741"/>
    </source>
</evidence>
<dbReference type="FunFam" id="3.40.50.300:FF:000133">
    <property type="entry name" value="Spermidine/putrescine import ATP-binding protein PotA"/>
    <property type="match status" value="1"/>
</dbReference>
<evidence type="ECO:0000256" key="3">
    <source>
        <dbReference type="ARBA" id="ARBA00022840"/>
    </source>
</evidence>
<dbReference type="AlphaFoldDB" id="A0A1I1V6E1"/>
<evidence type="ECO:0000256" key="1">
    <source>
        <dbReference type="ARBA" id="ARBA00022448"/>
    </source>
</evidence>
<evidence type="ECO:0000313" key="6">
    <source>
        <dbReference type="Proteomes" id="UP000325289"/>
    </source>
</evidence>
<dbReference type="SMART" id="SM00382">
    <property type="entry name" value="AAA"/>
    <property type="match status" value="1"/>
</dbReference>
<organism evidence="5 6">
    <name type="scientific">Roseivivax sediminis</name>
    <dbReference type="NCBI Taxonomy" id="936889"/>
    <lineage>
        <taxon>Bacteria</taxon>
        <taxon>Pseudomonadati</taxon>
        <taxon>Pseudomonadota</taxon>
        <taxon>Alphaproteobacteria</taxon>
        <taxon>Rhodobacterales</taxon>
        <taxon>Roseobacteraceae</taxon>
        <taxon>Roseivivax</taxon>
    </lineage>
</organism>
<dbReference type="GO" id="GO:0043190">
    <property type="term" value="C:ATP-binding cassette (ABC) transporter complex"/>
    <property type="evidence" value="ECO:0007669"/>
    <property type="project" value="InterPro"/>
</dbReference>
<dbReference type="GO" id="GO:0005524">
    <property type="term" value="F:ATP binding"/>
    <property type="evidence" value="ECO:0007669"/>
    <property type="project" value="UniProtKB-KW"/>
</dbReference>
<evidence type="ECO:0000259" key="4">
    <source>
        <dbReference type="PROSITE" id="PS50893"/>
    </source>
</evidence>
<dbReference type="InterPro" id="IPR003439">
    <property type="entry name" value="ABC_transporter-like_ATP-bd"/>
</dbReference>
<protein>
    <submittedName>
        <fullName evidence="5">Spermidine/putrescine transport system ATP-binding protein</fullName>
    </submittedName>
</protein>
<name>A0A1I1V6E1_9RHOB</name>
<keyword evidence="1" id="KW-0813">Transport</keyword>
<reference evidence="5 6" key="1">
    <citation type="submission" date="2016-10" db="EMBL/GenBank/DDBJ databases">
        <authorList>
            <person name="Varghese N."/>
            <person name="Submissions S."/>
        </authorList>
    </citation>
    <scope>NUCLEOTIDE SEQUENCE [LARGE SCALE GENOMIC DNA]</scope>
    <source>
        <strain evidence="6">YIM D21,KCTC 23444,ACCC 10710</strain>
    </source>
</reference>
<dbReference type="PANTHER" id="PTHR42781:SF4">
    <property type="entry name" value="SPERMIDINE_PUTRESCINE IMPORT ATP-BINDING PROTEIN POTA"/>
    <property type="match status" value="1"/>
</dbReference>
<dbReference type="RefSeq" id="WP_149754959.1">
    <property type="nucleotide sequence ID" value="NZ_FOMS01000003.1"/>
</dbReference>
<dbReference type="PANTHER" id="PTHR42781">
    <property type="entry name" value="SPERMIDINE/PUTRESCINE IMPORT ATP-BINDING PROTEIN POTA"/>
    <property type="match status" value="1"/>
</dbReference>
<dbReference type="InterPro" id="IPR003593">
    <property type="entry name" value="AAA+_ATPase"/>
</dbReference>
<dbReference type="GO" id="GO:0016887">
    <property type="term" value="F:ATP hydrolysis activity"/>
    <property type="evidence" value="ECO:0007669"/>
    <property type="project" value="InterPro"/>
</dbReference>
<dbReference type="InterPro" id="IPR013611">
    <property type="entry name" value="Transp-assoc_OB_typ2"/>
</dbReference>
<sequence>MAIAIGIDGVSKRYGDVQALGQVSLDIRAGEFFTLLGSSGCGKSTLLKLIGGFEAPDTGRLTFDGTDMARVPASRRPVNTVFQDLALFPHMSVGENVGYGLKLRGTAATERRRRVADALELVALGGFEDRDVSLMSGGQRQRVALARALIMEPGILLLDEPLTGLDERLRQQLRDEFGRLHKRTGATFVLVTHNQDEALTLSDRMAIMHQGRIVQTDTAEGFFSAPANGFVAQFLGLEPLLVPERVEDGRAIVAGQPIPVGEARPGAARPVVALRPDRLRLDASGTLELKVETVRFRGLSCDLRLSFSDGQTLTLSAPPEARHDHAVGQIVRIALAPDAALLIPPDDTATAGAQPAP</sequence>
<dbReference type="Pfam" id="PF08402">
    <property type="entry name" value="TOBE_2"/>
    <property type="match status" value="1"/>
</dbReference>
<dbReference type="Pfam" id="PF00005">
    <property type="entry name" value="ABC_tran"/>
    <property type="match status" value="1"/>
</dbReference>
<dbReference type="GO" id="GO:0022857">
    <property type="term" value="F:transmembrane transporter activity"/>
    <property type="evidence" value="ECO:0007669"/>
    <property type="project" value="InterPro"/>
</dbReference>
<dbReference type="PROSITE" id="PS50893">
    <property type="entry name" value="ABC_TRANSPORTER_2"/>
    <property type="match status" value="1"/>
</dbReference>
<dbReference type="Gene3D" id="3.40.50.300">
    <property type="entry name" value="P-loop containing nucleotide triphosphate hydrolases"/>
    <property type="match status" value="1"/>
</dbReference>
<keyword evidence="2" id="KW-0547">Nucleotide-binding</keyword>
<dbReference type="InterPro" id="IPR008995">
    <property type="entry name" value="Mo/tungstate-bd_C_term_dom"/>
</dbReference>
<dbReference type="InterPro" id="IPR017871">
    <property type="entry name" value="ABC_transporter-like_CS"/>
</dbReference>
<dbReference type="GO" id="GO:0015847">
    <property type="term" value="P:putrescine transport"/>
    <property type="evidence" value="ECO:0007669"/>
    <property type="project" value="UniProtKB-ARBA"/>
</dbReference>
<dbReference type="OrthoDB" id="9802264at2"/>
<gene>
    <name evidence="5" type="ORF">SAMN04515678_10333</name>
</gene>
<feature type="domain" description="ABC transporter" evidence="4">
    <location>
        <begin position="5"/>
        <end position="235"/>
    </location>
</feature>
<accession>A0A1I1V6E1</accession>
<dbReference type="Proteomes" id="UP000325289">
    <property type="component" value="Unassembled WGS sequence"/>
</dbReference>
<keyword evidence="6" id="KW-1185">Reference proteome</keyword>
<evidence type="ECO:0000313" key="5">
    <source>
        <dbReference type="EMBL" id="SFD78484.1"/>
    </source>
</evidence>
<dbReference type="EMBL" id="FOMS01000003">
    <property type="protein sequence ID" value="SFD78484.1"/>
    <property type="molecule type" value="Genomic_DNA"/>
</dbReference>
<proteinExistence type="predicted"/>
<dbReference type="SUPFAM" id="SSF52540">
    <property type="entry name" value="P-loop containing nucleoside triphosphate hydrolases"/>
    <property type="match status" value="1"/>
</dbReference>
<dbReference type="InterPro" id="IPR027417">
    <property type="entry name" value="P-loop_NTPase"/>
</dbReference>